<dbReference type="InterPro" id="IPR020561">
    <property type="entry name" value="PRibGlycinamid_synth_ATP-grasp"/>
</dbReference>
<dbReference type="Pfam" id="PF02844">
    <property type="entry name" value="GARS_N"/>
    <property type="match status" value="1"/>
</dbReference>
<feature type="domain" description="ATP-grasp" evidence="14">
    <location>
        <begin position="107"/>
        <end position="313"/>
    </location>
</feature>
<dbReference type="EC" id="6.3.4.13" evidence="4 12"/>
<dbReference type="AlphaFoldDB" id="A0A7S7NLG2"/>
<dbReference type="InterPro" id="IPR020562">
    <property type="entry name" value="PRibGlycinamide_synth_N"/>
</dbReference>
<reference evidence="15 16" key="1">
    <citation type="submission" date="2020-10" db="EMBL/GenBank/DDBJ databases">
        <title>Complete genome sequence of Paludibaculum fermentans P105T, a facultatively anaerobic acidobacterium capable of dissimilatory Fe(III) reduction.</title>
        <authorList>
            <person name="Dedysh S.N."/>
            <person name="Beletsky A.V."/>
            <person name="Kulichevskaya I.S."/>
            <person name="Mardanov A.V."/>
            <person name="Ravin N.V."/>
        </authorList>
    </citation>
    <scope>NUCLEOTIDE SEQUENCE [LARGE SCALE GENOMIC DNA]</scope>
    <source>
        <strain evidence="15 16">P105</strain>
    </source>
</reference>
<keyword evidence="8 13" id="KW-0067">ATP-binding</keyword>
<evidence type="ECO:0000256" key="2">
    <source>
        <dbReference type="ARBA" id="ARBA00001946"/>
    </source>
</evidence>
<evidence type="ECO:0000256" key="7">
    <source>
        <dbReference type="ARBA" id="ARBA00022755"/>
    </source>
</evidence>
<gene>
    <name evidence="12 15" type="primary">purD</name>
    <name evidence="15" type="ORF">IRI77_23745</name>
</gene>
<organism evidence="15 16">
    <name type="scientific">Paludibaculum fermentans</name>
    <dbReference type="NCBI Taxonomy" id="1473598"/>
    <lineage>
        <taxon>Bacteria</taxon>
        <taxon>Pseudomonadati</taxon>
        <taxon>Acidobacteriota</taxon>
        <taxon>Terriglobia</taxon>
        <taxon>Bryobacterales</taxon>
        <taxon>Bryobacteraceae</taxon>
        <taxon>Paludibaculum</taxon>
    </lineage>
</organism>
<dbReference type="SUPFAM" id="SSF51246">
    <property type="entry name" value="Rudiment single hybrid motif"/>
    <property type="match status" value="1"/>
</dbReference>
<dbReference type="Proteomes" id="UP000593892">
    <property type="component" value="Chromosome"/>
</dbReference>
<dbReference type="SUPFAM" id="SSF52440">
    <property type="entry name" value="PreATP-grasp domain"/>
    <property type="match status" value="1"/>
</dbReference>
<dbReference type="GO" id="GO:0004637">
    <property type="term" value="F:phosphoribosylamine-glycine ligase activity"/>
    <property type="evidence" value="ECO:0007669"/>
    <property type="project" value="UniProtKB-UniRule"/>
</dbReference>
<dbReference type="InterPro" id="IPR016185">
    <property type="entry name" value="PreATP-grasp_dom_sf"/>
</dbReference>
<dbReference type="Pfam" id="PF02843">
    <property type="entry name" value="GARS_C"/>
    <property type="match status" value="1"/>
</dbReference>
<dbReference type="InterPro" id="IPR037123">
    <property type="entry name" value="PRibGlycinamide_synth_C_sf"/>
</dbReference>
<dbReference type="PANTHER" id="PTHR43472">
    <property type="entry name" value="PHOSPHORIBOSYLAMINE--GLYCINE LIGASE"/>
    <property type="match status" value="1"/>
</dbReference>
<dbReference type="UniPathway" id="UPA00074">
    <property type="reaction ID" value="UER00125"/>
</dbReference>
<dbReference type="Gene3D" id="3.40.50.20">
    <property type="match status" value="1"/>
</dbReference>
<protein>
    <recommendedName>
        <fullName evidence="4 12">Phosphoribosylamine--glycine ligase</fullName>
        <ecNumber evidence="4 12">6.3.4.13</ecNumber>
    </recommendedName>
    <alternativeName>
        <fullName evidence="12">GARS</fullName>
    </alternativeName>
    <alternativeName>
        <fullName evidence="10 12">Glycinamide ribonucleotide synthetase</fullName>
    </alternativeName>
    <alternativeName>
        <fullName evidence="11 12">Phosphoribosylglycinamide synthetase</fullName>
    </alternativeName>
</protein>
<dbReference type="InterPro" id="IPR020559">
    <property type="entry name" value="PRibGlycinamide_synth_CS"/>
</dbReference>
<dbReference type="SUPFAM" id="SSF56059">
    <property type="entry name" value="Glutathione synthetase ATP-binding domain-like"/>
    <property type="match status" value="1"/>
</dbReference>
<evidence type="ECO:0000256" key="11">
    <source>
        <dbReference type="ARBA" id="ARBA00042864"/>
    </source>
</evidence>
<dbReference type="Gene3D" id="3.30.1490.20">
    <property type="entry name" value="ATP-grasp fold, A domain"/>
    <property type="match status" value="1"/>
</dbReference>
<dbReference type="InterPro" id="IPR011761">
    <property type="entry name" value="ATP-grasp"/>
</dbReference>
<comment type="catalytic activity">
    <reaction evidence="12">
        <text>5-phospho-beta-D-ribosylamine + glycine + ATP = N(1)-(5-phospho-beta-D-ribosyl)glycinamide + ADP + phosphate + H(+)</text>
        <dbReference type="Rhea" id="RHEA:17453"/>
        <dbReference type="ChEBI" id="CHEBI:15378"/>
        <dbReference type="ChEBI" id="CHEBI:30616"/>
        <dbReference type="ChEBI" id="CHEBI:43474"/>
        <dbReference type="ChEBI" id="CHEBI:57305"/>
        <dbReference type="ChEBI" id="CHEBI:58681"/>
        <dbReference type="ChEBI" id="CHEBI:143788"/>
        <dbReference type="ChEBI" id="CHEBI:456216"/>
        <dbReference type="EC" id="6.3.4.13"/>
    </reaction>
</comment>
<keyword evidence="6 13" id="KW-0547">Nucleotide-binding</keyword>
<dbReference type="Pfam" id="PF01071">
    <property type="entry name" value="GARS_A"/>
    <property type="match status" value="1"/>
</dbReference>
<keyword evidence="5 12" id="KW-0436">Ligase</keyword>
<dbReference type="Gene3D" id="3.90.600.10">
    <property type="entry name" value="Phosphoribosylglycinamide synthetase, C-terminal domain"/>
    <property type="match status" value="1"/>
</dbReference>
<evidence type="ECO:0000256" key="6">
    <source>
        <dbReference type="ARBA" id="ARBA00022741"/>
    </source>
</evidence>
<dbReference type="GO" id="GO:0006189">
    <property type="term" value="P:'de novo' IMP biosynthetic process"/>
    <property type="evidence" value="ECO:0007669"/>
    <property type="project" value="UniProtKB-UniRule"/>
</dbReference>
<evidence type="ECO:0000313" key="15">
    <source>
        <dbReference type="EMBL" id="QOY85820.1"/>
    </source>
</evidence>
<comment type="cofactor">
    <cofactor evidence="2">
        <name>Mg(2+)</name>
        <dbReference type="ChEBI" id="CHEBI:18420"/>
    </cofactor>
</comment>
<dbReference type="InterPro" id="IPR000115">
    <property type="entry name" value="PRibGlycinamide_synth"/>
</dbReference>
<dbReference type="SMART" id="SM01209">
    <property type="entry name" value="GARS_A"/>
    <property type="match status" value="1"/>
</dbReference>
<dbReference type="InterPro" id="IPR011054">
    <property type="entry name" value="Rudment_hybrid_motif"/>
</dbReference>
<evidence type="ECO:0000256" key="10">
    <source>
        <dbReference type="ARBA" id="ARBA00042242"/>
    </source>
</evidence>
<dbReference type="FunFam" id="3.90.600.10:FF:000001">
    <property type="entry name" value="Trifunctional purine biosynthetic protein adenosine-3"/>
    <property type="match status" value="1"/>
</dbReference>
<dbReference type="PROSITE" id="PS50975">
    <property type="entry name" value="ATP_GRASP"/>
    <property type="match status" value="1"/>
</dbReference>
<dbReference type="GO" id="GO:0009113">
    <property type="term" value="P:purine nucleobase biosynthetic process"/>
    <property type="evidence" value="ECO:0007669"/>
    <property type="project" value="InterPro"/>
</dbReference>
<dbReference type="EMBL" id="CP063849">
    <property type="protein sequence ID" value="QOY85820.1"/>
    <property type="molecule type" value="Genomic_DNA"/>
</dbReference>
<dbReference type="SMART" id="SM01210">
    <property type="entry name" value="GARS_C"/>
    <property type="match status" value="1"/>
</dbReference>
<dbReference type="InterPro" id="IPR020560">
    <property type="entry name" value="PRibGlycinamide_synth_C-dom"/>
</dbReference>
<evidence type="ECO:0000256" key="3">
    <source>
        <dbReference type="ARBA" id="ARBA00005174"/>
    </source>
</evidence>
<evidence type="ECO:0000256" key="4">
    <source>
        <dbReference type="ARBA" id="ARBA00013255"/>
    </source>
</evidence>
<keyword evidence="7 12" id="KW-0658">Purine biosynthesis</keyword>
<name>A0A7S7NLG2_PALFE</name>
<dbReference type="KEGG" id="pfer:IRI77_23745"/>
<evidence type="ECO:0000256" key="1">
    <source>
        <dbReference type="ARBA" id="ARBA00001936"/>
    </source>
</evidence>
<dbReference type="GO" id="GO:0046872">
    <property type="term" value="F:metal ion binding"/>
    <property type="evidence" value="ECO:0007669"/>
    <property type="project" value="InterPro"/>
</dbReference>
<accession>A0A7S7NLG2</accession>
<sequence length="423" mass="44938">MKVLVLGSGGREHAIAWRLKRSPSVSEVYVAPGNPGCASVATCLKPSSSTPVDLLQLADSIGADLTVVGPEAPLVEGVVDLFESKGRLIFGPTRAAAQLEGSKIFSKRFMERAGIPTARFVSTSDPAEARKSLDQFDYPVVIKADGLAAGKGVVISPDRRHAEETLDGMFSGALVGSAGGKVVIEEFLTGEEVSFIGLSDGERVLPLEPSQDHKTIFEGDQGPNTGGMGAYSDSRILPQAQRDQVMRDVMERTVQQMKAEGAPFRGFLYAGLMMTERGAMVLEFNVRLGDPETQALLHRMDCDFGAVLHAAASGQVRPELLKFKQDPSVCVVLAAHGYPGKVRTGDEITGIEQAEATGATVFHAGTRMADGKLVTSGGRVLGVTHSGATLQAAIDNVYAACAPIRFDGMQIRRDIGAKGLKRW</sequence>
<dbReference type="NCBIfam" id="TIGR00877">
    <property type="entry name" value="purD"/>
    <property type="match status" value="1"/>
</dbReference>
<dbReference type="PANTHER" id="PTHR43472:SF1">
    <property type="entry name" value="PHOSPHORIBOSYLAMINE--GLYCINE LIGASE, CHLOROPLASTIC"/>
    <property type="match status" value="1"/>
</dbReference>
<evidence type="ECO:0000256" key="5">
    <source>
        <dbReference type="ARBA" id="ARBA00022598"/>
    </source>
</evidence>
<evidence type="ECO:0000256" key="8">
    <source>
        <dbReference type="ARBA" id="ARBA00022840"/>
    </source>
</evidence>
<dbReference type="GO" id="GO:0005524">
    <property type="term" value="F:ATP binding"/>
    <property type="evidence" value="ECO:0007669"/>
    <property type="project" value="UniProtKB-UniRule"/>
</dbReference>
<dbReference type="PROSITE" id="PS00184">
    <property type="entry name" value="GARS"/>
    <property type="match status" value="1"/>
</dbReference>
<evidence type="ECO:0000256" key="13">
    <source>
        <dbReference type="PROSITE-ProRule" id="PRU00409"/>
    </source>
</evidence>
<evidence type="ECO:0000259" key="14">
    <source>
        <dbReference type="PROSITE" id="PS50975"/>
    </source>
</evidence>
<keyword evidence="16" id="KW-1185">Reference proteome</keyword>
<proteinExistence type="inferred from homology"/>
<evidence type="ECO:0000256" key="9">
    <source>
        <dbReference type="ARBA" id="ARBA00038345"/>
    </source>
</evidence>
<comment type="cofactor">
    <cofactor evidence="1">
        <name>Mn(2+)</name>
        <dbReference type="ChEBI" id="CHEBI:29035"/>
    </cofactor>
</comment>
<comment type="pathway">
    <text evidence="3 12">Purine metabolism; IMP biosynthesis via de novo pathway; N(1)-(5-phospho-D-ribosyl)glycinamide from 5-phospho-alpha-D-ribose 1-diphosphate: step 2/2.</text>
</comment>
<comment type="similarity">
    <text evidence="9 12">Belongs to the GARS family.</text>
</comment>
<dbReference type="HAMAP" id="MF_00138">
    <property type="entry name" value="GARS"/>
    <property type="match status" value="1"/>
</dbReference>
<evidence type="ECO:0000313" key="16">
    <source>
        <dbReference type="Proteomes" id="UP000593892"/>
    </source>
</evidence>
<dbReference type="Gene3D" id="3.30.470.20">
    <property type="entry name" value="ATP-grasp fold, B domain"/>
    <property type="match status" value="1"/>
</dbReference>
<dbReference type="InterPro" id="IPR013815">
    <property type="entry name" value="ATP_grasp_subdomain_1"/>
</dbReference>
<evidence type="ECO:0000256" key="12">
    <source>
        <dbReference type="HAMAP-Rule" id="MF_00138"/>
    </source>
</evidence>